<protein>
    <submittedName>
        <fullName evidence="1">Uncharacterized protein</fullName>
    </submittedName>
</protein>
<gene>
    <name evidence="1" type="ORF">NIES806_33150</name>
</gene>
<reference evidence="1 2" key="1">
    <citation type="submission" date="2017-06" db="EMBL/GenBank/DDBJ databases">
        <title>Genome sequencing of cyanobaciteial culture collection at National Institute for Environmental Studies (NIES).</title>
        <authorList>
            <person name="Hirose Y."/>
            <person name="Shimura Y."/>
            <person name="Fujisawa T."/>
            <person name="Nakamura Y."/>
            <person name="Kawachi M."/>
        </authorList>
    </citation>
    <scope>NUCLEOTIDE SEQUENCE [LARGE SCALE GENOMIC DNA]</scope>
    <source>
        <strain evidence="1 2">NIES-806</strain>
    </source>
</reference>
<dbReference type="AlphaFoldDB" id="A0A1Z4V6G4"/>
<dbReference type="Proteomes" id="UP000218702">
    <property type="component" value="Chromosome"/>
</dbReference>
<dbReference type="OrthoDB" id="517872at2"/>
<dbReference type="RefSeq" id="WP_157750006.1">
    <property type="nucleotide sequence ID" value="NZ_AP018316.1"/>
</dbReference>
<keyword evidence="2" id="KW-1185">Reference proteome</keyword>
<evidence type="ECO:0000313" key="2">
    <source>
        <dbReference type="Proteomes" id="UP000218702"/>
    </source>
</evidence>
<organism evidence="1 2">
    <name type="scientific">Dolichospermum compactum NIES-806</name>
    <dbReference type="NCBI Taxonomy" id="1973481"/>
    <lineage>
        <taxon>Bacteria</taxon>
        <taxon>Bacillati</taxon>
        <taxon>Cyanobacteriota</taxon>
        <taxon>Cyanophyceae</taxon>
        <taxon>Nostocales</taxon>
        <taxon>Aphanizomenonaceae</taxon>
        <taxon>Dolichospermum</taxon>
        <taxon>Dolichospermum compactum</taxon>
    </lineage>
</organism>
<evidence type="ECO:0000313" key="1">
    <source>
        <dbReference type="EMBL" id="BAZ87097.1"/>
    </source>
</evidence>
<dbReference type="EMBL" id="AP018316">
    <property type="protein sequence ID" value="BAZ87097.1"/>
    <property type="molecule type" value="Genomic_DNA"/>
</dbReference>
<proteinExistence type="predicted"/>
<dbReference type="KEGG" id="dcm:NIES806_33150"/>
<accession>A0A1Z4V6G4</accession>
<sequence>MSIKRMELTKQTTRKHQENIQKILEHRLQVARTQNNENLLHQLEAEMREFSEQPEPEDVKVGLFGLIYNRVKLSLK</sequence>
<name>A0A1Z4V6G4_9CYAN</name>